<evidence type="ECO:0000256" key="2">
    <source>
        <dbReference type="ARBA" id="ARBA00022729"/>
    </source>
</evidence>
<gene>
    <name evidence="4" type="ORF">DMO24_18040</name>
</gene>
<protein>
    <submittedName>
        <fullName evidence="4">DUF3494 domain-containing protein</fullName>
    </submittedName>
</protein>
<keyword evidence="5" id="KW-1185">Reference proteome</keyword>
<proteinExistence type="inferred from homology"/>
<dbReference type="InterPro" id="IPR021884">
    <property type="entry name" value="Ice-bd_prot"/>
</dbReference>
<feature type="region of interest" description="Disordered" evidence="3">
    <location>
        <begin position="267"/>
        <end position="336"/>
    </location>
</feature>
<evidence type="ECO:0000256" key="1">
    <source>
        <dbReference type="ARBA" id="ARBA00005445"/>
    </source>
</evidence>
<evidence type="ECO:0000313" key="5">
    <source>
        <dbReference type="Proteomes" id="UP000247602"/>
    </source>
</evidence>
<accession>A0A323V5P6</accession>
<reference evidence="4 5" key="1">
    <citation type="submission" date="2018-06" db="EMBL/GenBank/DDBJ databases">
        <title>Draft genome sequence of Modestobacter versicolor CP153-2.</title>
        <authorList>
            <person name="Gundlapally S.R."/>
        </authorList>
    </citation>
    <scope>NUCLEOTIDE SEQUENCE [LARGE SCALE GENOMIC DNA]</scope>
    <source>
        <strain evidence="4 5">CP153-2</strain>
    </source>
</reference>
<organism evidence="4 5">
    <name type="scientific">Modestobacter versicolor</name>
    <dbReference type="NCBI Taxonomy" id="429133"/>
    <lineage>
        <taxon>Bacteria</taxon>
        <taxon>Bacillati</taxon>
        <taxon>Actinomycetota</taxon>
        <taxon>Actinomycetes</taxon>
        <taxon>Geodermatophilales</taxon>
        <taxon>Geodermatophilaceae</taxon>
        <taxon>Modestobacter</taxon>
    </lineage>
</organism>
<comment type="caution">
    <text evidence="4">The sequence shown here is derived from an EMBL/GenBank/DDBJ whole genome shotgun (WGS) entry which is preliminary data.</text>
</comment>
<dbReference type="Proteomes" id="UP000247602">
    <property type="component" value="Unassembled WGS sequence"/>
</dbReference>
<dbReference type="AlphaFoldDB" id="A0A323V5P6"/>
<sequence length="336" mass="32164">MPAVLVAGDRSADVTSVRPTSLATARGRRVGLASTSLVAITALGVLAGLTGTAQAATTVPLAGADVYGVLGTTVTNTGISTVAGDVGGSTSTGTGPTGANSIVHTSGIDRNDVGAGLAGLTAAITNARGQTPATDVGPANLALSGPLGPGIYTSGSDLALTGPLLLDGGGSYDSVFVFRATAGLTTASASTISLTGGAQACNVFWEIGSSASLGAGSTFRGTILATTSISVDAGATIDGRLLAQDAVTLISDTVIRSGCQTGLVTPVVAPPTTAGPTAGPTGTPDGTPTATAPATATPTGTTPNAPRYGQVGRVPVGSVDTGDGSTAADLVESPRC</sequence>
<feature type="compositionally biased region" description="Low complexity" evidence="3">
    <location>
        <begin position="267"/>
        <end position="306"/>
    </location>
</feature>
<evidence type="ECO:0000313" key="4">
    <source>
        <dbReference type="EMBL" id="PZA19944.1"/>
    </source>
</evidence>
<evidence type="ECO:0000256" key="3">
    <source>
        <dbReference type="SAM" id="MobiDB-lite"/>
    </source>
</evidence>
<dbReference type="OrthoDB" id="2082707at2"/>
<name>A0A323V5P6_9ACTN</name>
<keyword evidence="2" id="KW-0732">Signal</keyword>
<comment type="similarity">
    <text evidence="1">Belongs to the ice-binding protein family.</text>
</comment>
<dbReference type="Pfam" id="PF11999">
    <property type="entry name" value="Ice_binding"/>
    <property type="match status" value="1"/>
</dbReference>
<dbReference type="EMBL" id="QKNV01000245">
    <property type="protein sequence ID" value="PZA19944.1"/>
    <property type="molecule type" value="Genomic_DNA"/>
</dbReference>